<feature type="non-terminal residue" evidence="2">
    <location>
        <position position="1"/>
    </location>
</feature>
<feature type="compositionally biased region" description="Basic residues" evidence="1">
    <location>
        <begin position="51"/>
        <end position="63"/>
    </location>
</feature>
<name>A0A6J4NPK6_9ACTN</name>
<feature type="compositionally biased region" description="Basic residues" evidence="1">
    <location>
        <begin position="73"/>
        <end position="88"/>
    </location>
</feature>
<feature type="region of interest" description="Disordered" evidence="1">
    <location>
        <begin position="1"/>
        <end position="115"/>
    </location>
</feature>
<organism evidence="2">
    <name type="scientific">uncultured Rubrobacteraceae bacterium</name>
    <dbReference type="NCBI Taxonomy" id="349277"/>
    <lineage>
        <taxon>Bacteria</taxon>
        <taxon>Bacillati</taxon>
        <taxon>Actinomycetota</taxon>
        <taxon>Rubrobacteria</taxon>
        <taxon>Rubrobacterales</taxon>
        <taxon>Rubrobacteraceae</taxon>
        <taxon>environmental samples</taxon>
    </lineage>
</organism>
<dbReference type="AlphaFoldDB" id="A0A6J4NPK6"/>
<protein>
    <submittedName>
        <fullName evidence="2">Uncharacterized protein</fullName>
    </submittedName>
</protein>
<evidence type="ECO:0000313" key="2">
    <source>
        <dbReference type="EMBL" id="CAA9391214.1"/>
    </source>
</evidence>
<feature type="compositionally biased region" description="Low complexity" evidence="1">
    <location>
        <begin position="95"/>
        <end position="105"/>
    </location>
</feature>
<sequence>VYRLRRRHPDGRRRQCLRGYSQLHAPRVRPHHRGQGERAGIVDNHAGPPQRGRRPRPASRARRRAIDRDGRRPRPRPVLRRRHHHPPARTRPLYRPGGRVPPAGRGRAGFGIGLV</sequence>
<feature type="compositionally biased region" description="Basic residues" evidence="1">
    <location>
        <begin position="1"/>
        <end position="16"/>
    </location>
</feature>
<dbReference type="EMBL" id="CADCUW010000083">
    <property type="protein sequence ID" value="CAA9391214.1"/>
    <property type="molecule type" value="Genomic_DNA"/>
</dbReference>
<accession>A0A6J4NPK6</accession>
<gene>
    <name evidence="2" type="ORF">AVDCRST_MAG01-01-516</name>
</gene>
<proteinExistence type="predicted"/>
<feature type="non-terminal residue" evidence="2">
    <location>
        <position position="115"/>
    </location>
</feature>
<feature type="compositionally biased region" description="Gly residues" evidence="1">
    <location>
        <begin position="106"/>
        <end position="115"/>
    </location>
</feature>
<reference evidence="2" key="1">
    <citation type="submission" date="2020-02" db="EMBL/GenBank/DDBJ databases">
        <authorList>
            <person name="Meier V. D."/>
        </authorList>
    </citation>
    <scope>NUCLEOTIDE SEQUENCE</scope>
    <source>
        <strain evidence="2">AVDCRST_MAG01</strain>
    </source>
</reference>
<evidence type="ECO:0000256" key="1">
    <source>
        <dbReference type="SAM" id="MobiDB-lite"/>
    </source>
</evidence>